<gene>
    <name evidence="1" type="ORF">HKBW3S44_00680</name>
</gene>
<reference evidence="1 2" key="1">
    <citation type="journal article" date="2020" name="Front. Microbiol.">
        <title>Single-cell genomics of novel Actinobacteria with the Wood-Ljungdahl pathway discovered in a serpentinizing system.</title>
        <authorList>
            <person name="Merino N."/>
            <person name="Kawai M."/>
            <person name="Boyd E.S."/>
            <person name="Colman D.R."/>
            <person name="McGlynn S.E."/>
            <person name="Nealson K.H."/>
            <person name="Kurokawa K."/>
            <person name="Hongoh Y."/>
        </authorList>
    </citation>
    <scope>NUCLEOTIDE SEQUENCE [LARGE SCALE GENOMIC DNA]</scope>
    <source>
        <strain evidence="1 2">S44</strain>
    </source>
</reference>
<accession>A0A6V8PWP0</accession>
<evidence type="ECO:0000313" key="1">
    <source>
        <dbReference type="EMBL" id="GFP36999.1"/>
    </source>
</evidence>
<dbReference type="EMBL" id="BLSC01000038">
    <property type="protein sequence ID" value="GFP36999.1"/>
    <property type="molecule type" value="Genomic_DNA"/>
</dbReference>
<organism evidence="1 2">
    <name type="scientific">Candidatus Hakubella thermalkaliphila</name>
    <dbReference type="NCBI Taxonomy" id="2754717"/>
    <lineage>
        <taxon>Bacteria</taxon>
        <taxon>Bacillati</taxon>
        <taxon>Actinomycetota</taxon>
        <taxon>Actinomycetota incertae sedis</taxon>
        <taxon>Candidatus Hakubellales</taxon>
        <taxon>Candidatus Hakubellaceae</taxon>
        <taxon>Candidatus Hakubella</taxon>
    </lineage>
</organism>
<dbReference type="AlphaFoldDB" id="A0A6V8PWP0"/>
<sequence length="399" mass="45747">MQRLGFCKAVLVFCELARTPGEMADALRTRLEEQRFPVPYDEALAAWLKGLNKATELNPEISISLQKLYVYGHPSRTGWLSRLGFNEYVEYLPQRLGLVTGSYEPTDMGLVLSRGLMSPEQRKAFNHPSISNPLVLGREEQVFFFYNLLAADGDFLLPFCQTLLNNFGNGNFNYLDAGSLVPNTIEDMLNRFSASAYTRSDREQLKRLEDARQKILENIEKKDEEKGSGSRREQTTIPRLEWLVDVGIAERVESRRWSLTETGLKLTELTQAYGAEMAKRYPENVMGALLDSRFFGFVSRAYSERPFQSVGSEQFLTFIWPAYKQLTAAAGYALLRPLLLHANILSLLSHKDLFLEYNEATKLLEDVYQSDPTALHYTIDRFNTDYQIRIDRIPETNER</sequence>
<comment type="caution">
    <text evidence="1">The sequence shown here is derived from an EMBL/GenBank/DDBJ whole genome shotgun (WGS) entry which is preliminary data.</text>
</comment>
<name>A0A6V8PWP0_9ACTN</name>
<dbReference type="Proteomes" id="UP000561271">
    <property type="component" value="Unassembled WGS sequence"/>
</dbReference>
<proteinExistence type="predicted"/>
<evidence type="ECO:0000313" key="2">
    <source>
        <dbReference type="Proteomes" id="UP000561271"/>
    </source>
</evidence>
<protein>
    <submittedName>
        <fullName evidence="1">Uncharacterized protein</fullName>
    </submittedName>
</protein>